<evidence type="ECO:0000256" key="2">
    <source>
        <dbReference type="PROSITE-ProRule" id="PRU00176"/>
    </source>
</evidence>
<dbReference type="GO" id="GO:0004842">
    <property type="term" value="F:ubiquitin-protein transferase activity"/>
    <property type="evidence" value="ECO:0007669"/>
    <property type="project" value="InterPro"/>
</dbReference>
<dbReference type="InterPro" id="IPR012677">
    <property type="entry name" value="Nucleotide-bd_a/b_plait_sf"/>
</dbReference>
<dbReference type="SUPFAM" id="SSF57850">
    <property type="entry name" value="RING/U-box"/>
    <property type="match status" value="1"/>
</dbReference>
<dbReference type="GO" id="GO:0016567">
    <property type="term" value="P:protein ubiquitination"/>
    <property type="evidence" value="ECO:0007669"/>
    <property type="project" value="InterPro"/>
</dbReference>
<dbReference type="InterPro" id="IPR003613">
    <property type="entry name" value="Ubox_domain"/>
</dbReference>
<feature type="domain" description="RRM" evidence="4">
    <location>
        <begin position="303"/>
        <end position="381"/>
    </location>
</feature>
<proteinExistence type="predicted"/>
<feature type="domain" description="RRM" evidence="4">
    <location>
        <begin position="402"/>
        <end position="485"/>
    </location>
</feature>
<dbReference type="SMART" id="SM00504">
    <property type="entry name" value="Ubox"/>
    <property type="match status" value="1"/>
</dbReference>
<dbReference type="GO" id="GO:0003723">
    <property type="term" value="F:RNA binding"/>
    <property type="evidence" value="ECO:0007669"/>
    <property type="project" value="UniProtKB-UniRule"/>
</dbReference>
<reference evidence="7" key="1">
    <citation type="journal article" date="2023" name="Commun. Biol.">
        <title>Genome analysis of Parmales, the sister group of diatoms, reveals the evolutionary specialization of diatoms from phago-mixotrophs to photoautotrophs.</title>
        <authorList>
            <person name="Ban H."/>
            <person name="Sato S."/>
            <person name="Yoshikawa S."/>
            <person name="Yamada K."/>
            <person name="Nakamura Y."/>
            <person name="Ichinomiya M."/>
            <person name="Sato N."/>
            <person name="Blanc-Mathieu R."/>
            <person name="Endo H."/>
            <person name="Kuwata A."/>
            <person name="Ogata H."/>
        </authorList>
    </citation>
    <scope>NUCLEOTIDE SEQUENCE [LARGE SCALE GENOMIC DNA]</scope>
    <source>
        <strain evidence="7">NIES 3700</strain>
    </source>
</reference>
<evidence type="ECO:0000313" key="6">
    <source>
        <dbReference type="EMBL" id="GMH59188.1"/>
    </source>
</evidence>
<name>A0A9W7E1Y9_9STRA</name>
<dbReference type="GO" id="GO:0005634">
    <property type="term" value="C:nucleus"/>
    <property type="evidence" value="ECO:0007669"/>
    <property type="project" value="TreeGrafter"/>
</dbReference>
<dbReference type="PROSITE" id="PS50102">
    <property type="entry name" value="RRM"/>
    <property type="match status" value="3"/>
</dbReference>
<evidence type="ECO:0000256" key="1">
    <source>
        <dbReference type="ARBA" id="ARBA00022884"/>
    </source>
</evidence>
<dbReference type="InterPro" id="IPR000504">
    <property type="entry name" value="RRM_dom"/>
</dbReference>
<dbReference type="SMART" id="SM00360">
    <property type="entry name" value="RRM"/>
    <property type="match status" value="3"/>
</dbReference>
<organism evidence="6 7">
    <name type="scientific">Triparma laevis f. longispina</name>
    <dbReference type="NCBI Taxonomy" id="1714387"/>
    <lineage>
        <taxon>Eukaryota</taxon>
        <taxon>Sar</taxon>
        <taxon>Stramenopiles</taxon>
        <taxon>Ochrophyta</taxon>
        <taxon>Bolidophyceae</taxon>
        <taxon>Parmales</taxon>
        <taxon>Triparmaceae</taxon>
        <taxon>Triparma</taxon>
    </lineage>
</organism>
<dbReference type="Gene3D" id="3.30.70.330">
    <property type="match status" value="3"/>
</dbReference>
<sequence length="602" mass="65434">MAAQYSADGRLMTDDHKCFMANLGYKSTAESLTAYFSKFGEVDHCKVIYDSAGASKGFGFLWMKKKEDCVKVAQAAIPDGFTIDGRFGVHANYHNEGPKVKASKAKGLEAAREVAREALAKQGIQSSVTLPQSGLTVHSATQFQYAPQPGLPPPVNPDAPIQVDIEVDPDAPIPVMFKCGIDEELMDEPVTAADGHSYERFNIERHLKRKKTSPKTGDPLDHTMLVPNNALKMMIDAWKKKHAINKDGVTASPTVGVNLSNVEASPPDMPSGGGQMPNTAVATAVAKAFLAAAQVPKDDNEKWEVCCKNIPQEMEQEDLKTLMEQFGDIHLVKIVASSDVGNKGYAFVRFKNAEAMNDALEKGGSGVSWNQQFIAVLPANRKRTQSEVKKHIEKVSETGGRHQIFIRNMPFTLTAEDLSLLFGPFGSILSTKILTEPDPNKPGMLKSRGIGFVEFANEQEMLMAVHGGNDISISGRNLIVQDADRKKARAPTQQPIVPPAAVQQPQYAAYPQYAGYAQPQQHAYPQQAYGAYPVQQQYPGYPAGYPQQQQQQYAAYAQAVGAQPIGALAGVPPSNNQFTSVPDVVAGARPDEEGGGKRMRYE</sequence>
<evidence type="ECO:0000313" key="7">
    <source>
        <dbReference type="Proteomes" id="UP001165122"/>
    </source>
</evidence>
<dbReference type="CDD" id="cd00590">
    <property type="entry name" value="RRM_SF"/>
    <property type="match status" value="2"/>
</dbReference>
<dbReference type="InterPro" id="IPR050886">
    <property type="entry name" value="RNA-binding_reg"/>
</dbReference>
<feature type="region of interest" description="Disordered" evidence="3">
    <location>
        <begin position="578"/>
        <end position="602"/>
    </location>
</feature>
<evidence type="ECO:0000259" key="4">
    <source>
        <dbReference type="PROSITE" id="PS50102"/>
    </source>
</evidence>
<dbReference type="InterPro" id="IPR035979">
    <property type="entry name" value="RBD_domain_sf"/>
</dbReference>
<feature type="domain" description="U-box" evidence="5">
    <location>
        <begin position="172"/>
        <end position="245"/>
    </location>
</feature>
<dbReference type="PANTHER" id="PTHR48024:SF56">
    <property type="entry name" value="HETEROGENEOUS NUCLEAR RIBONUCLEOPROTEIN A0"/>
    <property type="match status" value="1"/>
</dbReference>
<dbReference type="Pfam" id="PF00076">
    <property type="entry name" value="RRM_1"/>
    <property type="match status" value="3"/>
</dbReference>
<dbReference type="SUPFAM" id="SSF54928">
    <property type="entry name" value="RNA-binding domain, RBD"/>
    <property type="match status" value="2"/>
</dbReference>
<keyword evidence="1 2" id="KW-0694">RNA-binding</keyword>
<dbReference type="Proteomes" id="UP001165122">
    <property type="component" value="Unassembled WGS sequence"/>
</dbReference>
<dbReference type="PANTHER" id="PTHR48024">
    <property type="entry name" value="GEO13361P1-RELATED"/>
    <property type="match status" value="1"/>
</dbReference>
<gene>
    <name evidence="6" type="ORF">TrLO_g15030</name>
</gene>
<feature type="compositionally biased region" description="Basic and acidic residues" evidence="3">
    <location>
        <begin position="589"/>
        <end position="602"/>
    </location>
</feature>
<dbReference type="CDD" id="cd16655">
    <property type="entry name" value="RING-Ubox_WDSUB1-like"/>
    <property type="match status" value="1"/>
</dbReference>
<evidence type="ECO:0008006" key="8">
    <source>
        <dbReference type="Google" id="ProtNLM"/>
    </source>
</evidence>
<evidence type="ECO:0000259" key="5">
    <source>
        <dbReference type="PROSITE" id="PS51698"/>
    </source>
</evidence>
<dbReference type="OrthoDB" id="272703at2759"/>
<dbReference type="AlphaFoldDB" id="A0A9W7E1Y9"/>
<accession>A0A9W7E1Y9</accession>
<dbReference type="Pfam" id="PF04564">
    <property type="entry name" value="U-box"/>
    <property type="match status" value="1"/>
</dbReference>
<evidence type="ECO:0000256" key="3">
    <source>
        <dbReference type="SAM" id="MobiDB-lite"/>
    </source>
</evidence>
<keyword evidence="7" id="KW-1185">Reference proteome</keyword>
<dbReference type="Gene3D" id="3.30.40.10">
    <property type="entry name" value="Zinc/RING finger domain, C3HC4 (zinc finger)"/>
    <property type="match status" value="1"/>
</dbReference>
<protein>
    <recommendedName>
        <fullName evidence="8">RING-type E3 ubiquitin transferase</fullName>
    </recommendedName>
</protein>
<comment type="caution">
    <text evidence="6">The sequence shown here is derived from an EMBL/GenBank/DDBJ whole genome shotgun (WGS) entry which is preliminary data.</text>
</comment>
<dbReference type="InterPro" id="IPR013083">
    <property type="entry name" value="Znf_RING/FYVE/PHD"/>
</dbReference>
<feature type="domain" description="RRM" evidence="4">
    <location>
        <begin position="16"/>
        <end position="107"/>
    </location>
</feature>
<dbReference type="PROSITE" id="PS51698">
    <property type="entry name" value="U_BOX"/>
    <property type="match status" value="1"/>
</dbReference>
<dbReference type="EMBL" id="BRXW01000486">
    <property type="protein sequence ID" value="GMH59188.1"/>
    <property type="molecule type" value="Genomic_DNA"/>
</dbReference>